<dbReference type="PANTHER" id="PTHR23354:SF62">
    <property type="entry name" value="MUSTARD, ISOFORM V"/>
    <property type="match status" value="1"/>
</dbReference>
<dbReference type="FunCoup" id="A0A194X3U6">
    <property type="interactions" value="13"/>
</dbReference>
<comment type="function">
    <text evidence="4">May be involved in protection from oxidative damage.</text>
</comment>
<dbReference type="GeneID" id="28832460"/>
<comment type="subcellular location">
    <subcellularLocation>
        <location evidence="1">Mitochondrion</location>
    </subcellularLocation>
</comment>
<evidence type="ECO:0000256" key="6">
    <source>
        <dbReference type="SAM" id="MobiDB-lite"/>
    </source>
</evidence>
<dbReference type="RefSeq" id="XP_018069210.1">
    <property type="nucleotide sequence ID" value="XM_018222734.1"/>
</dbReference>
<dbReference type="OrthoDB" id="26679at2759"/>
<evidence type="ECO:0000259" key="7">
    <source>
        <dbReference type="PROSITE" id="PS51886"/>
    </source>
</evidence>
<dbReference type="EMBL" id="KQ947419">
    <property type="protein sequence ID" value="KUJ14855.1"/>
    <property type="molecule type" value="Genomic_DNA"/>
</dbReference>
<reference evidence="8 9" key="1">
    <citation type="submission" date="2015-10" db="EMBL/GenBank/DDBJ databases">
        <title>Full genome of DAOMC 229536 Phialocephala scopiformis, a fungal endophyte of spruce producing the potent anti-insectan compound rugulosin.</title>
        <authorList>
            <consortium name="DOE Joint Genome Institute"/>
            <person name="Walker A.K."/>
            <person name="Frasz S.L."/>
            <person name="Seifert K.A."/>
            <person name="Miller J.D."/>
            <person name="Mondo S.J."/>
            <person name="Labutti K."/>
            <person name="Lipzen A."/>
            <person name="Dockter R."/>
            <person name="Kennedy M."/>
            <person name="Grigoriev I.V."/>
            <person name="Spatafora J.W."/>
        </authorList>
    </citation>
    <scope>NUCLEOTIDE SEQUENCE [LARGE SCALE GENOMIC DNA]</scope>
    <source>
        <strain evidence="8 9">CBS 120377</strain>
    </source>
</reference>
<protein>
    <recommendedName>
        <fullName evidence="5">Oxidation resistance protein 1</fullName>
    </recommendedName>
</protein>
<keyword evidence="9" id="KW-1185">Reference proteome</keyword>
<gene>
    <name evidence="8" type="ORF">LY89DRAFT_783923</name>
</gene>
<dbReference type="KEGG" id="psco:LY89DRAFT_783923"/>
<evidence type="ECO:0000256" key="3">
    <source>
        <dbReference type="ARBA" id="ARBA00023128"/>
    </source>
</evidence>
<evidence type="ECO:0000313" key="8">
    <source>
        <dbReference type="EMBL" id="KUJ14855.1"/>
    </source>
</evidence>
<sequence>MSRNYHHSTSSGGTNTPPQSLSNSWSMPAAVTGLLRRFSTEDPVKGKKHTPVNTPPYDDWSNGFDGVYTPPGRTASPFQPPPLYPVILKGHSSSTPASAKLLNRGLAEEIRLLVPPRLQLCEEWNLVYSLENDGVSLGTLYKKCDELRGLRNGFVLIVKDGEGSLFGAYLTDAPHPSPHYFGTGECFLWRASILSSSFPTNLPPPPSADTTNMARITTISTSATTTTAQSSRLLSPTTSSLSNHHSISPNTSTASLAPRSPNSPSFQSGVSTPDRIRFKAFPYSGVNDYLMLCETGFLSLGGGDGHYGLWLDDSFERGISSHCLTFGNEPLSEEGEKFDILGVELWSIGNS</sequence>
<keyword evidence="3" id="KW-0496">Mitochondrion</keyword>
<evidence type="ECO:0000256" key="5">
    <source>
        <dbReference type="ARBA" id="ARBA00040604"/>
    </source>
</evidence>
<dbReference type="InterPro" id="IPR006571">
    <property type="entry name" value="TLDc_dom"/>
</dbReference>
<evidence type="ECO:0000256" key="4">
    <source>
        <dbReference type="ARBA" id="ARBA00037112"/>
    </source>
</evidence>
<feature type="domain" description="TLDc" evidence="7">
    <location>
        <begin position="100"/>
        <end position="349"/>
    </location>
</feature>
<feature type="region of interest" description="Disordered" evidence="6">
    <location>
        <begin position="41"/>
        <end position="65"/>
    </location>
</feature>
<dbReference type="GO" id="GO:0005634">
    <property type="term" value="C:nucleus"/>
    <property type="evidence" value="ECO:0007669"/>
    <property type="project" value="TreeGrafter"/>
</dbReference>
<evidence type="ECO:0000256" key="1">
    <source>
        <dbReference type="ARBA" id="ARBA00004173"/>
    </source>
</evidence>
<name>A0A194X3U6_MOLSC</name>
<feature type="region of interest" description="Disordered" evidence="6">
    <location>
        <begin position="221"/>
        <end position="270"/>
    </location>
</feature>
<proteinExistence type="inferred from homology"/>
<feature type="compositionally biased region" description="Polar residues" evidence="6">
    <location>
        <begin position="7"/>
        <end position="25"/>
    </location>
</feature>
<accession>A0A194X3U6</accession>
<evidence type="ECO:0000256" key="2">
    <source>
        <dbReference type="ARBA" id="ARBA00009540"/>
    </source>
</evidence>
<dbReference type="SMART" id="SM00584">
    <property type="entry name" value="TLDc"/>
    <property type="match status" value="1"/>
</dbReference>
<dbReference type="InParanoid" id="A0A194X3U6"/>
<dbReference type="GO" id="GO:0006979">
    <property type="term" value="P:response to oxidative stress"/>
    <property type="evidence" value="ECO:0007669"/>
    <property type="project" value="TreeGrafter"/>
</dbReference>
<feature type="compositionally biased region" description="Low complexity" evidence="6">
    <location>
        <begin position="221"/>
        <end position="246"/>
    </location>
</feature>
<feature type="compositionally biased region" description="Polar residues" evidence="6">
    <location>
        <begin position="247"/>
        <end position="270"/>
    </location>
</feature>
<dbReference type="AlphaFoldDB" id="A0A194X3U6"/>
<dbReference type="Pfam" id="PF07534">
    <property type="entry name" value="TLD"/>
    <property type="match status" value="2"/>
</dbReference>
<dbReference type="Proteomes" id="UP000070700">
    <property type="component" value="Unassembled WGS sequence"/>
</dbReference>
<organism evidence="8 9">
    <name type="scientific">Mollisia scopiformis</name>
    <name type="common">Conifer needle endophyte fungus</name>
    <name type="synonym">Phialocephala scopiformis</name>
    <dbReference type="NCBI Taxonomy" id="149040"/>
    <lineage>
        <taxon>Eukaryota</taxon>
        <taxon>Fungi</taxon>
        <taxon>Dikarya</taxon>
        <taxon>Ascomycota</taxon>
        <taxon>Pezizomycotina</taxon>
        <taxon>Leotiomycetes</taxon>
        <taxon>Helotiales</taxon>
        <taxon>Mollisiaceae</taxon>
        <taxon>Mollisia</taxon>
    </lineage>
</organism>
<dbReference type="STRING" id="149040.A0A194X3U6"/>
<evidence type="ECO:0000313" key="9">
    <source>
        <dbReference type="Proteomes" id="UP000070700"/>
    </source>
</evidence>
<dbReference type="PROSITE" id="PS51886">
    <property type="entry name" value="TLDC"/>
    <property type="match status" value="1"/>
</dbReference>
<comment type="similarity">
    <text evidence="2">Belongs to the OXR1 family.</text>
</comment>
<dbReference type="PANTHER" id="PTHR23354">
    <property type="entry name" value="NUCLEOLAR PROTEIN 7/ESTROGEN RECEPTOR COACTIVATOR-RELATED"/>
    <property type="match status" value="1"/>
</dbReference>
<dbReference type="GO" id="GO:0005739">
    <property type="term" value="C:mitochondrion"/>
    <property type="evidence" value="ECO:0007669"/>
    <property type="project" value="UniProtKB-SubCell"/>
</dbReference>
<feature type="region of interest" description="Disordered" evidence="6">
    <location>
        <begin position="1"/>
        <end position="25"/>
    </location>
</feature>